<dbReference type="RefSeq" id="WP_338274533.1">
    <property type="nucleotide sequence ID" value="NZ_AP027266.1"/>
</dbReference>
<dbReference type="InterPro" id="IPR034646">
    <property type="entry name" value="ADCK3_dom"/>
</dbReference>
<protein>
    <submittedName>
        <fullName evidence="6">Ubiquinol-cytochrome c reductase</fullName>
    </submittedName>
</protein>
<keyword evidence="3" id="KW-0547">Nucleotide-binding</keyword>
<sequence length="439" mass="48133">MTRSNDLRPHPVPAGRFARARSMGGLATGLAGGVALSGAQALLRGQRPRLADLVMTPANITRLADRLSEMRGAAMKLGQLLSMEAGDLLPPELEAILSRLRAQAHVMPPQQLKQVLQTAYGPDFRKLFRSFDTTPLAAASIGQVHRATTPEGETLAVKLQYPGVREAIDSDLDNVAALIRWSGLWPAELDLKPLMAEARVQLHEEADYAREGAALARFGALLAGDARFVVPRLDDSRTRPAALAMSFERSEPIETLAHASPAIRDRAVSALLELCLRELFEFRLMQTDPNFANYRWRPDTGQIVLLDFGATREISSPVAEAYRTLLRAGLDHDQPGVLAALEGIGFIKPGLSDMHRQTILDMSEMGFTLLRGPGPFDFRGNDFADRLRKRGMEIGGERELWHLPPPETLFLQRKIGGLYLLATRLGATVDVAALVRSFA</sequence>
<name>A0AA48HB53_9RHOB</name>
<dbReference type="KEGG" id="rmai:MACH21_07420"/>
<evidence type="ECO:0000256" key="4">
    <source>
        <dbReference type="ARBA" id="ARBA00022840"/>
    </source>
</evidence>
<dbReference type="GO" id="GO:0016740">
    <property type="term" value="F:transferase activity"/>
    <property type="evidence" value="ECO:0007669"/>
    <property type="project" value="UniProtKB-KW"/>
</dbReference>
<proteinExistence type="inferred from homology"/>
<evidence type="ECO:0000256" key="1">
    <source>
        <dbReference type="ARBA" id="ARBA00009670"/>
    </source>
</evidence>
<dbReference type="AlphaFoldDB" id="A0AA48HB53"/>
<gene>
    <name evidence="6" type="primary">abc1</name>
    <name evidence="6" type="ORF">MACH21_07420</name>
</gene>
<dbReference type="Pfam" id="PF03109">
    <property type="entry name" value="ABC1"/>
    <property type="match status" value="1"/>
</dbReference>
<comment type="similarity">
    <text evidence="1">Belongs to the protein kinase superfamily. ADCK protein kinase family.</text>
</comment>
<dbReference type="GO" id="GO:0005524">
    <property type="term" value="F:ATP binding"/>
    <property type="evidence" value="ECO:0007669"/>
    <property type="project" value="UniProtKB-KW"/>
</dbReference>
<dbReference type="Proteomes" id="UP001337723">
    <property type="component" value="Chromosome"/>
</dbReference>
<reference evidence="6 7" key="1">
    <citation type="submission" date="2023-01" db="EMBL/GenBank/DDBJ databases">
        <title>Complete genome sequence of Roseicyclus marinus strain Dej080120_10.</title>
        <authorList>
            <person name="Ueki S."/>
            <person name="Maruyama F."/>
        </authorList>
    </citation>
    <scope>NUCLEOTIDE SEQUENCE [LARGE SCALE GENOMIC DNA]</scope>
    <source>
        <strain evidence="6 7">Dej080120_10</strain>
    </source>
</reference>
<dbReference type="InterPro" id="IPR004147">
    <property type="entry name" value="ABC1_dom"/>
</dbReference>
<dbReference type="EMBL" id="AP027266">
    <property type="protein sequence ID" value="BDW84565.1"/>
    <property type="molecule type" value="Genomic_DNA"/>
</dbReference>
<evidence type="ECO:0000313" key="7">
    <source>
        <dbReference type="Proteomes" id="UP001337723"/>
    </source>
</evidence>
<dbReference type="CDD" id="cd13970">
    <property type="entry name" value="ABC1_ADCK3"/>
    <property type="match status" value="1"/>
</dbReference>
<evidence type="ECO:0000259" key="5">
    <source>
        <dbReference type="Pfam" id="PF03109"/>
    </source>
</evidence>
<dbReference type="PANTHER" id="PTHR43851:SF3">
    <property type="entry name" value="COENZYME Q8"/>
    <property type="match status" value="1"/>
</dbReference>
<dbReference type="InterPro" id="IPR011009">
    <property type="entry name" value="Kinase-like_dom_sf"/>
</dbReference>
<dbReference type="PANTHER" id="PTHR43851">
    <property type="match status" value="1"/>
</dbReference>
<keyword evidence="2" id="KW-0808">Transferase</keyword>
<evidence type="ECO:0000256" key="3">
    <source>
        <dbReference type="ARBA" id="ARBA00022741"/>
    </source>
</evidence>
<evidence type="ECO:0000313" key="6">
    <source>
        <dbReference type="EMBL" id="BDW84565.1"/>
    </source>
</evidence>
<dbReference type="InterPro" id="IPR051409">
    <property type="entry name" value="Atypical_kinase_ADCK"/>
</dbReference>
<evidence type="ECO:0000256" key="2">
    <source>
        <dbReference type="ARBA" id="ARBA00022679"/>
    </source>
</evidence>
<dbReference type="SUPFAM" id="SSF56112">
    <property type="entry name" value="Protein kinase-like (PK-like)"/>
    <property type="match status" value="1"/>
</dbReference>
<keyword evidence="4" id="KW-0067">ATP-binding</keyword>
<accession>A0AA48HB53</accession>
<dbReference type="GO" id="GO:0006744">
    <property type="term" value="P:ubiquinone biosynthetic process"/>
    <property type="evidence" value="ECO:0007669"/>
    <property type="project" value="TreeGrafter"/>
</dbReference>
<keyword evidence="7" id="KW-1185">Reference proteome</keyword>
<organism evidence="6 7">
    <name type="scientific">Roseicyclus marinus</name>
    <dbReference type="NCBI Taxonomy" id="2161673"/>
    <lineage>
        <taxon>Bacteria</taxon>
        <taxon>Pseudomonadati</taxon>
        <taxon>Pseudomonadota</taxon>
        <taxon>Alphaproteobacteria</taxon>
        <taxon>Rhodobacterales</taxon>
        <taxon>Roseobacteraceae</taxon>
        <taxon>Roseicyclus</taxon>
    </lineage>
</organism>
<feature type="domain" description="ABC1 atypical kinase-like" evidence="5">
    <location>
        <begin position="100"/>
        <end position="338"/>
    </location>
</feature>